<gene>
    <name evidence="11" type="primary">NUP85</name>
    <name evidence="11" type="ORF">CR513_31491</name>
</gene>
<comment type="caution">
    <text evidence="11">The sequence shown here is derived from an EMBL/GenBank/DDBJ whole genome shotgun (WGS) entry which is preliminary data.</text>
</comment>
<keyword evidence="8 9" id="KW-0539">Nucleus</keyword>
<organism evidence="11 12">
    <name type="scientific">Mucuna pruriens</name>
    <name type="common">Velvet bean</name>
    <name type="synonym">Dolichos pruriens</name>
    <dbReference type="NCBI Taxonomy" id="157652"/>
    <lineage>
        <taxon>Eukaryota</taxon>
        <taxon>Viridiplantae</taxon>
        <taxon>Streptophyta</taxon>
        <taxon>Embryophyta</taxon>
        <taxon>Tracheophyta</taxon>
        <taxon>Spermatophyta</taxon>
        <taxon>Magnoliopsida</taxon>
        <taxon>eudicotyledons</taxon>
        <taxon>Gunneridae</taxon>
        <taxon>Pentapetalae</taxon>
        <taxon>rosids</taxon>
        <taxon>fabids</taxon>
        <taxon>Fabales</taxon>
        <taxon>Fabaceae</taxon>
        <taxon>Papilionoideae</taxon>
        <taxon>50 kb inversion clade</taxon>
        <taxon>NPAAA clade</taxon>
        <taxon>indigoferoid/millettioid clade</taxon>
        <taxon>Phaseoleae</taxon>
        <taxon>Mucuna</taxon>
    </lineage>
</organism>
<dbReference type="STRING" id="157652.A0A371G966"/>
<evidence type="ECO:0000256" key="3">
    <source>
        <dbReference type="ARBA" id="ARBA00022448"/>
    </source>
</evidence>
<keyword evidence="7 9" id="KW-0906">Nuclear pore complex</keyword>
<dbReference type="GO" id="GO:0031965">
    <property type="term" value="C:nuclear membrane"/>
    <property type="evidence" value="ECO:0007669"/>
    <property type="project" value="UniProtKB-UniRule"/>
</dbReference>
<sequence>MPSDTVGNGALVSFAGDSPAVYPLHHGLAPPICRLSISWSRGNSFRLSLFAGAGAAKVVEVKLSSEDSEIPDAQWRQIAYGSVAPFAFLQSQRSSLLALSKTPSPYHSDWWEHVLQYSKEIGSLLGGPKLPSSPIIEDPNAIVKIGEEPTCLKAAWELIEIFYVDKQSQAWLPERLVDWLADYDSLFTSTHETIHGNLVDFQKDLVNIQVIEDDPKYWDLLSSALSIGWLDIVVKMLRLHGSYQLDQLSNRESLSVLRLVLWSTEVQNLLLFNSIMASGSLPSNDQRKKKKTTAIAAVLLLLLLVAMVHLYNQ</sequence>
<dbReference type="AlphaFoldDB" id="A0A371G966"/>
<keyword evidence="3 9" id="KW-0813">Transport</keyword>
<dbReference type="Pfam" id="PF07575">
    <property type="entry name" value="Nucleopor_Nup85"/>
    <property type="match status" value="1"/>
</dbReference>
<dbReference type="InterPro" id="IPR011502">
    <property type="entry name" value="Nucleoporin_Nup85"/>
</dbReference>
<evidence type="ECO:0000256" key="8">
    <source>
        <dbReference type="ARBA" id="ARBA00023242"/>
    </source>
</evidence>
<evidence type="ECO:0000313" key="12">
    <source>
        <dbReference type="Proteomes" id="UP000257109"/>
    </source>
</evidence>
<comment type="similarity">
    <text evidence="2 9">Belongs to the nucleoporin Nup85 family.</text>
</comment>
<dbReference type="GO" id="GO:0006606">
    <property type="term" value="P:protein import into nucleus"/>
    <property type="evidence" value="ECO:0007669"/>
    <property type="project" value="TreeGrafter"/>
</dbReference>
<evidence type="ECO:0000256" key="2">
    <source>
        <dbReference type="ARBA" id="ARBA00005573"/>
    </source>
</evidence>
<evidence type="ECO:0000256" key="9">
    <source>
        <dbReference type="RuleBase" id="RU365073"/>
    </source>
</evidence>
<keyword evidence="10" id="KW-0812">Transmembrane</keyword>
<keyword evidence="6 9" id="KW-0811">Translocation</keyword>
<evidence type="ECO:0000256" key="7">
    <source>
        <dbReference type="ARBA" id="ARBA00023132"/>
    </source>
</evidence>
<dbReference type="GO" id="GO:0006406">
    <property type="term" value="P:mRNA export from nucleus"/>
    <property type="evidence" value="ECO:0007669"/>
    <property type="project" value="TreeGrafter"/>
</dbReference>
<feature type="non-terminal residue" evidence="11">
    <location>
        <position position="1"/>
    </location>
</feature>
<accession>A0A371G966</accession>
<evidence type="ECO:0000256" key="5">
    <source>
        <dbReference type="ARBA" id="ARBA00022927"/>
    </source>
</evidence>
<comment type="function">
    <text evidence="9">Functions as a component of the nuclear pore complex (NPC).</text>
</comment>
<keyword evidence="5 9" id="KW-0653">Protein transport</keyword>
<dbReference type="GO" id="GO:0017056">
    <property type="term" value="F:structural constituent of nuclear pore"/>
    <property type="evidence" value="ECO:0007669"/>
    <property type="project" value="TreeGrafter"/>
</dbReference>
<dbReference type="PANTHER" id="PTHR13373">
    <property type="entry name" value="FROUNT PROTEIN-RELATED"/>
    <property type="match status" value="1"/>
</dbReference>
<keyword evidence="10" id="KW-1133">Transmembrane helix</keyword>
<evidence type="ECO:0000313" key="11">
    <source>
        <dbReference type="EMBL" id="RDX87079.1"/>
    </source>
</evidence>
<keyword evidence="9 10" id="KW-0472">Membrane</keyword>
<comment type="subcellular location">
    <subcellularLocation>
        <location evidence="1 9">Nucleus</location>
        <location evidence="1 9">Nuclear pore complex</location>
    </subcellularLocation>
</comment>
<dbReference type="PANTHER" id="PTHR13373:SF21">
    <property type="entry name" value="NUCLEAR PORE COMPLEX PROTEIN NUP85"/>
    <property type="match status" value="1"/>
</dbReference>
<evidence type="ECO:0000256" key="1">
    <source>
        <dbReference type="ARBA" id="ARBA00004567"/>
    </source>
</evidence>
<dbReference type="OrthoDB" id="1702551at2759"/>
<dbReference type="GO" id="GO:0031080">
    <property type="term" value="C:nuclear pore outer ring"/>
    <property type="evidence" value="ECO:0007669"/>
    <property type="project" value="TreeGrafter"/>
</dbReference>
<protein>
    <recommendedName>
        <fullName evidence="9">Nuclear pore complex protein Nup85</fullName>
    </recommendedName>
</protein>
<proteinExistence type="inferred from homology"/>
<dbReference type="EMBL" id="QJKJ01006339">
    <property type="protein sequence ID" value="RDX87079.1"/>
    <property type="molecule type" value="Genomic_DNA"/>
</dbReference>
<comment type="subunit">
    <text evidence="9">Component of the nuclear pore complex (NPC).</text>
</comment>
<name>A0A371G966_MUCPR</name>
<keyword evidence="12" id="KW-1185">Reference proteome</keyword>
<evidence type="ECO:0000256" key="6">
    <source>
        <dbReference type="ARBA" id="ARBA00023010"/>
    </source>
</evidence>
<dbReference type="GO" id="GO:0045893">
    <property type="term" value="P:positive regulation of DNA-templated transcription"/>
    <property type="evidence" value="ECO:0007669"/>
    <property type="project" value="TreeGrafter"/>
</dbReference>
<evidence type="ECO:0000256" key="10">
    <source>
        <dbReference type="SAM" id="Phobius"/>
    </source>
</evidence>
<feature type="transmembrane region" description="Helical" evidence="10">
    <location>
        <begin position="293"/>
        <end position="311"/>
    </location>
</feature>
<evidence type="ECO:0000256" key="4">
    <source>
        <dbReference type="ARBA" id="ARBA00022816"/>
    </source>
</evidence>
<keyword evidence="4 9" id="KW-0509">mRNA transport</keyword>
<dbReference type="Proteomes" id="UP000257109">
    <property type="component" value="Unassembled WGS sequence"/>
</dbReference>
<reference evidence="11" key="1">
    <citation type="submission" date="2018-05" db="EMBL/GenBank/DDBJ databases">
        <title>Draft genome of Mucuna pruriens seed.</title>
        <authorList>
            <person name="Nnadi N.E."/>
            <person name="Vos R."/>
            <person name="Hasami M.H."/>
            <person name="Devisetty U.K."/>
            <person name="Aguiy J.C."/>
        </authorList>
    </citation>
    <scope>NUCLEOTIDE SEQUENCE [LARGE SCALE GENOMIC DNA]</scope>
    <source>
        <strain evidence="11">JCA_2017</strain>
    </source>
</reference>